<dbReference type="InterPro" id="IPR042070">
    <property type="entry name" value="PucR_C-HTH_sf"/>
</dbReference>
<gene>
    <name evidence="2" type="ORF">P8V03_14415</name>
</gene>
<protein>
    <submittedName>
        <fullName evidence="2">Helix-turn-helix domain-containing protein</fullName>
    </submittedName>
</protein>
<accession>A0ABU4JW17</accession>
<feature type="domain" description="PucR C-terminal helix-turn-helix" evidence="1">
    <location>
        <begin position="440"/>
        <end position="480"/>
    </location>
</feature>
<dbReference type="InterPro" id="IPR025736">
    <property type="entry name" value="PucR_C-HTH_dom"/>
</dbReference>
<sequence length="481" mass="56385">MITLSYIASKLENEGYSVGFQGNNETDLKGVLLLGRNEQQYLENYLYLLNKNEIMQLRTMPMFCVILSNKQEVSFIGNVPNFICISNNVSVTEVFKKIQKIFEEYSEWRGELLESIVHNRSLQTVLDISYKIFKNPMYILDSSQTTLAYSRNIETKANDILWNSISEKGYVDFEVMKLIIYTKYLNYLDNLHEPIFFTHKRFSYRCIVVNIRINDYKVGSLGIIEVDATMNDAYLNLANELVDCISSIIKMESLFHMTQGTVYESWILDILENKELEDEVLEYKLSLLGWKQHERFGIGVMKCNEDVETTISIPFYCKSVMRLIPGSKAFIYKNNLVVVFNGDSNRNMVDEKKLSNFLIRGNILCGFSNWFDDFLELGIRYKQACQALKCASKDVPLQYYRRCMVQHICNEFSSKYDLNYYIQPEVKVLWEYDKTHNSDLVKTLYYYLIYNRSLNKCAKKLLIHRSTFVYRLNRISLLSGI</sequence>
<dbReference type="EMBL" id="JARUJP010000019">
    <property type="protein sequence ID" value="MDW8802344.1"/>
    <property type="molecule type" value="Genomic_DNA"/>
</dbReference>
<evidence type="ECO:0000313" key="3">
    <source>
        <dbReference type="Proteomes" id="UP001281656"/>
    </source>
</evidence>
<name>A0ABU4JW17_9CLOT</name>
<reference evidence="2 3" key="1">
    <citation type="submission" date="2023-04" db="EMBL/GenBank/DDBJ databases">
        <title>Clostridium tannerae sp. nov., isolated from the fecal material of an alpaca.</title>
        <authorList>
            <person name="Miller S."/>
            <person name="Hendry M."/>
            <person name="King J."/>
            <person name="Sankaranarayanan K."/>
            <person name="Lawson P.A."/>
        </authorList>
    </citation>
    <scope>NUCLEOTIDE SEQUENCE [LARGE SCALE GENOMIC DNA]</scope>
    <source>
        <strain evidence="2 3">A1-XYC3</strain>
    </source>
</reference>
<dbReference type="PANTHER" id="PTHR33744">
    <property type="entry name" value="CARBOHYDRATE DIACID REGULATOR"/>
    <property type="match status" value="1"/>
</dbReference>
<dbReference type="InterPro" id="IPR051448">
    <property type="entry name" value="CdaR-like_regulators"/>
</dbReference>
<dbReference type="RefSeq" id="WP_318798703.1">
    <property type="nucleotide sequence ID" value="NZ_JARUJP010000019.1"/>
</dbReference>
<dbReference type="Pfam" id="PF13556">
    <property type="entry name" value="HTH_30"/>
    <property type="match status" value="1"/>
</dbReference>
<keyword evidence="3" id="KW-1185">Reference proteome</keyword>
<dbReference type="Gene3D" id="1.10.10.2840">
    <property type="entry name" value="PucR C-terminal helix-turn-helix domain"/>
    <property type="match status" value="1"/>
</dbReference>
<proteinExistence type="predicted"/>
<feature type="non-terminal residue" evidence="2">
    <location>
        <position position="481"/>
    </location>
</feature>
<evidence type="ECO:0000259" key="1">
    <source>
        <dbReference type="Pfam" id="PF13556"/>
    </source>
</evidence>
<organism evidence="2 3">
    <name type="scientific">Clostridium tanneri</name>
    <dbReference type="NCBI Taxonomy" id="3037988"/>
    <lineage>
        <taxon>Bacteria</taxon>
        <taxon>Bacillati</taxon>
        <taxon>Bacillota</taxon>
        <taxon>Clostridia</taxon>
        <taxon>Eubacteriales</taxon>
        <taxon>Clostridiaceae</taxon>
        <taxon>Clostridium</taxon>
    </lineage>
</organism>
<comment type="caution">
    <text evidence="2">The sequence shown here is derived from an EMBL/GenBank/DDBJ whole genome shotgun (WGS) entry which is preliminary data.</text>
</comment>
<evidence type="ECO:0000313" key="2">
    <source>
        <dbReference type="EMBL" id="MDW8802344.1"/>
    </source>
</evidence>
<dbReference type="Proteomes" id="UP001281656">
    <property type="component" value="Unassembled WGS sequence"/>
</dbReference>